<keyword evidence="2" id="KW-0812">Transmembrane</keyword>
<evidence type="ECO:0000256" key="2">
    <source>
        <dbReference type="SAM" id="Phobius"/>
    </source>
</evidence>
<dbReference type="AlphaFoldDB" id="A0AAD4C176"/>
<dbReference type="PANTHER" id="PTHR37848:SF1">
    <property type="entry name" value="SUN DOMAIN-CONTAINING PROTEIN"/>
    <property type="match status" value="1"/>
</dbReference>
<organism evidence="3 4">
    <name type="scientific">Boletus edulis BED1</name>
    <dbReference type="NCBI Taxonomy" id="1328754"/>
    <lineage>
        <taxon>Eukaryota</taxon>
        <taxon>Fungi</taxon>
        <taxon>Dikarya</taxon>
        <taxon>Basidiomycota</taxon>
        <taxon>Agaricomycotina</taxon>
        <taxon>Agaricomycetes</taxon>
        <taxon>Agaricomycetidae</taxon>
        <taxon>Boletales</taxon>
        <taxon>Boletineae</taxon>
        <taxon>Boletaceae</taxon>
        <taxon>Boletoideae</taxon>
        <taxon>Boletus</taxon>
    </lineage>
</organism>
<gene>
    <name evidence="3" type="ORF">L210DRAFT_3528681</name>
</gene>
<name>A0AAD4C176_BOLED</name>
<evidence type="ECO:0000256" key="1">
    <source>
        <dbReference type="SAM" id="MobiDB-lite"/>
    </source>
</evidence>
<dbReference type="PANTHER" id="PTHR37848">
    <property type="entry name" value="EXPRESSED PROTEIN"/>
    <property type="match status" value="1"/>
</dbReference>
<keyword evidence="2" id="KW-0472">Membrane</keyword>
<sequence>MVTLIDQPKRQDPSHSSLDTVPPPSFEQSAGDPLTYTALGGEDPPAFAPYEASYFISGAGDAISHDPHLNEDGEALYRFLLSQAVIPPRMFLHCRGTHNEIHTRMVRSESCHGDHSEYRTEQYTEKVVDFDFKIDVGQHIFGGPTHWSVGDPAPAYRGRMFREVGIGSEKHKATGAERNAAKAWDKDRNSRGFPPWIGSDYAWREDQPHVMHNNSVLKSSWTLRQWADDYCSSRKLLKEFEYYKVVYGWNFGALKAATRSVITSTRYRGDIEVSFETLNSIISVRSQNRLSRALSNGWIKFLLIITFVYPFLWLFRRFHHRGGGIWRVCGGAYALKRIEQVNPQEYAGDFKPCETPFPGAQTVDNTFGQASGSTSSSNPRTKAVGLREGVWFRQWEGTIRRAVLDRLQESEPLVSVTGDGGPTFPIVMLDGY</sequence>
<feature type="region of interest" description="Disordered" evidence="1">
    <location>
        <begin position="1"/>
        <end position="42"/>
    </location>
</feature>
<feature type="transmembrane region" description="Helical" evidence="2">
    <location>
        <begin position="297"/>
        <end position="315"/>
    </location>
</feature>
<dbReference type="EMBL" id="WHUW01000005">
    <property type="protein sequence ID" value="KAF8445911.1"/>
    <property type="molecule type" value="Genomic_DNA"/>
</dbReference>
<reference evidence="3" key="1">
    <citation type="submission" date="2019-10" db="EMBL/GenBank/DDBJ databases">
        <authorList>
            <consortium name="DOE Joint Genome Institute"/>
            <person name="Kuo A."/>
            <person name="Miyauchi S."/>
            <person name="Kiss E."/>
            <person name="Drula E."/>
            <person name="Kohler A."/>
            <person name="Sanchez-Garcia M."/>
            <person name="Andreopoulos B."/>
            <person name="Barry K.W."/>
            <person name="Bonito G."/>
            <person name="Buee M."/>
            <person name="Carver A."/>
            <person name="Chen C."/>
            <person name="Cichocki N."/>
            <person name="Clum A."/>
            <person name="Culley D."/>
            <person name="Crous P.W."/>
            <person name="Fauchery L."/>
            <person name="Girlanda M."/>
            <person name="Hayes R."/>
            <person name="Keri Z."/>
            <person name="LaButti K."/>
            <person name="Lipzen A."/>
            <person name="Lombard V."/>
            <person name="Magnuson J."/>
            <person name="Maillard F."/>
            <person name="Morin E."/>
            <person name="Murat C."/>
            <person name="Nolan M."/>
            <person name="Ohm R."/>
            <person name="Pangilinan J."/>
            <person name="Pereira M."/>
            <person name="Perotto S."/>
            <person name="Peter M."/>
            <person name="Riley R."/>
            <person name="Sitrit Y."/>
            <person name="Stielow B."/>
            <person name="Szollosi G."/>
            <person name="Zifcakova L."/>
            <person name="Stursova M."/>
            <person name="Spatafora J.W."/>
            <person name="Tedersoo L."/>
            <person name="Vaario L.-M."/>
            <person name="Yamada A."/>
            <person name="Yan M."/>
            <person name="Wang P."/>
            <person name="Xu J."/>
            <person name="Bruns T."/>
            <person name="Baldrian P."/>
            <person name="Vilgalys R."/>
            <person name="Henrissat B."/>
            <person name="Grigoriev I.V."/>
            <person name="Hibbett D."/>
            <person name="Nagy L.G."/>
            <person name="Martin F.M."/>
        </authorList>
    </citation>
    <scope>NUCLEOTIDE SEQUENCE</scope>
    <source>
        <strain evidence="3">BED1</strain>
    </source>
</reference>
<comment type="caution">
    <text evidence="3">The sequence shown here is derived from an EMBL/GenBank/DDBJ whole genome shotgun (WGS) entry which is preliminary data.</text>
</comment>
<reference evidence="3" key="2">
    <citation type="journal article" date="2020" name="Nat. Commun.">
        <title>Large-scale genome sequencing of mycorrhizal fungi provides insights into the early evolution of symbiotic traits.</title>
        <authorList>
            <person name="Miyauchi S."/>
            <person name="Kiss E."/>
            <person name="Kuo A."/>
            <person name="Drula E."/>
            <person name="Kohler A."/>
            <person name="Sanchez-Garcia M."/>
            <person name="Morin E."/>
            <person name="Andreopoulos B."/>
            <person name="Barry K.W."/>
            <person name="Bonito G."/>
            <person name="Buee M."/>
            <person name="Carver A."/>
            <person name="Chen C."/>
            <person name="Cichocki N."/>
            <person name="Clum A."/>
            <person name="Culley D."/>
            <person name="Crous P.W."/>
            <person name="Fauchery L."/>
            <person name="Girlanda M."/>
            <person name="Hayes R.D."/>
            <person name="Keri Z."/>
            <person name="LaButti K."/>
            <person name="Lipzen A."/>
            <person name="Lombard V."/>
            <person name="Magnuson J."/>
            <person name="Maillard F."/>
            <person name="Murat C."/>
            <person name="Nolan M."/>
            <person name="Ohm R.A."/>
            <person name="Pangilinan J."/>
            <person name="Pereira M.F."/>
            <person name="Perotto S."/>
            <person name="Peter M."/>
            <person name="Pfister S."/>
            <person name="Riley R."/>
            <person name="Sitrit Y."/>
            <person name="Stielow J.B."/>
            <person name="Szollosi G."/>
            <person name="Zifcakova L."/>
            <person name="Stursova M."/>
            <person name="Spatafora J.W."/>
            <person name="Tedersoo L."/>
            <person name="Vaario L.M."/>
            <person name="Yamada A."/>
            <person name="Yan M."/>
            <person name="Wang P."/>
            <person name="Xu J."/>
            <person name="Bruns T."/>
            <person name="Baldrian P."/>
            <person name="Vilgalys R."/>
            <person name="Dunand C."/>
            <person name="Henrissat B."/>
            <person name="Grigoriev I.V."/>
            <person name="Hibbett D."/>
            <person name="Nagy L.G."/>
            <person name="Martin F.M."/>
        </authorList>
    </citation>
    <scope>NUCLEOTIDE SEQUENCE</scope>
    <source>
        <strain evidence="3">BED1</strain>
    </source>
</reference>
<keyword evidence="2" id="KW-1133">Transmembrane helix</keyword>
<proteinExistence type="predicted"/>
<protein>
    <submittedName>
        <fullName evidence="3">Uncharacterized protein</fullName>
    </submittedName>
</protein>
<dbReference type="Proteomes" id="UP001194468">
    <property type="component" value="Unassembled WGS sequence"/>
</dbReference>
<accession>A0AAD4C176</accession>
<keyword evidence="4" id="KW-1185">Reference proteome</keyword>
<evidence type="ECO:0000313" key="4">
    <source>
        <dbReference type="Proteomes" id="UP001194468"/>
    </source>
</evidence>
<evidence type="ECO:0000313" key="3">
    <source>
        <dbReference type="EMBL" id="KAF8445911.1"/>
    </source>
</evidence>